<keyword evidence="2" id="KW-0732">Signal</keyword>
<evidence type="ECO:0008006" key="5">
    <source>
        <dbReference type="Google" id="ProtNLM"/>
    </source>
</evidence>
<evidence type="ECO:0000256" key="1">
    <source>
        <dbReference type="SAM" id="MobiDB-lite"/>
    </source>
</evidence>
<dbReference type="Proteomes" id="UP000823388">
    <property type="component" value="Chromosome 4K"/>
</dbReference>
<feature type="compositionally biased region" description="Low complexity" evidence="1">
    <location>
        <begin position="61"/>
        <end position="75"/>
    </location>
</feature>
<evidence type="ECO:0000313" key="3">
    <source>
        <dbReference type="EMBL" id="KAG2609150.1"/>
    </source>
</evidence>
<sequence>MGAAADLFLACCLLSVFVRVCIEERIARRWSHIPYSVRLAMDRSTWQLLNCVATIATFRGSSSSSISLSRTSLTSPAYDGST</sequence>
<feature type="region of interest" description="Disordered" evidence="1">
    <location>
        <begin position="61"/>
        <end position="82"/>
    </location>
</feature>
<proteinExistence type="predicted"/>
<dbReference type="EMBL" id="CM029043">
    <property type="protein sequence ID" value="KAG2609150.1"/>
    <property type="molecule type" value="Genomic_DNA"/>
</dbReference>
<organism evidence="3 4">
    <name type="scientific">Panicum virgatum</name>
    <name type="common">Blackwell switchgrass</name>
    <dbReference type="NCBI Taxonomy" id="38727"/>
    <lineage>
        <taxon>Eukaryota</taxon>
        <taxon>Viridiplantae</taxon>
        <taxon>Streptophyta</taxon>
        <taxon>Embryophyta</taxon>
        <taxon>Tracheophyta</taxon>
        <taxon>Spermatophyta</taxon>
        <taxon>Magnoliopsida</taxon>
        <taxon>Liliopsida</taxon>
        <taxon>Poales</taxon>
        <taxon>Poaceae</taxon>
        <taxon>PACMAD clade</taxon>
        <taxon>Panicoideae</taxon>
        <taxon>Panicodae</taxon>
        <taxon>Paniceae</taxon>
        <taxon>Panicinae</taxon>
        <taxon>Panicum</taxon>
        <taxon>Panicum sect. Hiantes</taxon>
    </lineage>
</organism>
<keyword evidence="4" id="KW-1185">Reference proteome</keyword>
<evidence type="ECO:0000256" key="2">
    <source>
        <dbReference type="SAM" id="SignalP"/>
    </source>
</evidence>
<dbReference type="AlphaFoldDB" id="A0A8T0TDV4"/>
<accession>A0A8T0TDV4</accession>
<protein>
    <recommendedName>
        <fullName evidence="5">Secreted protein</fullName>
    </recommendedName>
</protein>
<name>A0A8T0TDV4_PANVG</name>
<gene>
    <name evidence="3" type="ORF">PVAP13_4KG120758</name>
</gene>
<evidence type="ECO:0000313" key="4">
    <source>
        <dbReference type="Proteomes" id="UP000823388"/>
    </source>
</evidence>
<comment type="caution">
    <text evidence="3">The sequence shown here is derived from an EMBL/GenBank/DDBJ whole genome shotgun (WGS) entry which is preliminary data.</text>
</comment>
<feature type="signal peptide" evidence="2">
    <location>
        <begin position="1"/>
        <end position="23"/>
    </location>
</feature>
<feature type="chain" id="PRO_5035857190" description="Secreted protein" evidence="2">
    <location>
        <begin position="24"/>
        <end position="82"/>
    </location>
</feature>
<reference evidence="3" key="1">
    <citation type="submission" date="2020-05" db="EMBL/GenBank/DDBJ databases">
        <title>WGS assembly of Panicum virgatum.</title>
        <authorList>
            <person name="Lovell J.T."/>
            <person name="Jenkins J."/>
            <person name="Shu S."/>
            <person name="Juenger T.E."/>
            <person name="Schmutz J."/>
        </authorList>
    </citation>
    <scope>NUCLEOTIDE SEQUENCE</scope>
    <source>
        <strain evidence="3">AP13</strain>
    </source>
</reference>